<dbReference type="Pfam" id="PF03720">
    <property type="entry name" value="UDPG_MGDP_dh_C"/>
    <property type="match status" value="1"/>
</dbReference>
<evidence type="ECO:0000313" key="4">
    <source>
        <dbReference type="Proteomes" id="UP000033423"/>
    </source>
</evidence>
<gene>
    <name evidence="3" type="ORF">MBAV_005732</name>
</gene>
<comment type="caution">
    <text evidence="3">The sequence shown here is derived from an EMBL/GenBank/DDBJ whole genome shotgun (WGS) entry which is preliminary data.</text>
</comment>
<dbReference type="PIRSF" id="PIRSF000124">
    <property type="entry name" value="UDPglc_GDPman_dh"/>
    <property type="match status" value="1"/>
</dbReference>
<keyword evidence="4" id="KW-1185">Reference proteome</keyword>
<proteinExistence type="inferred from homology"/>
<dbReference type="SUPFAM" id="SSF52413">
    <property type="entry name" value="UDP-glucose/GDP-mannose dehydrogenase C-terminal domain"/>
    <property type="match status" value="1"/>
</dbReference>
<dbReference type="PANTHER" id="PTHR43491">
    <property type="entry name" value="UDP-N-ACETYL-D-MANNOSAMINE DEHYDROGENASE"/>
    <property type="match status" value="1"/>
</dbReference>
<dbReference type="GO" id="GO:0016628">
    <property type="term" value="F:oxidoreductase activity, acting on the CH-CH group of donors, NAD or NADP as acceptor"/>
    <property type="evidence" value="ECO:0007669"/>
    <property type="project" value="InterPro"/>
</dbReference>
<organism evidence="3 4">
    <name type="scientific">Candidatus Magnetobacterium bavaricum</name>
    <dbReference type="NCBI Taxonomy" id="29290"/>
    <lineage>
        <taxon>Bacteria</taxon>
        <taxon>Pseudomonadati</taxon>
        <taxon>Nitrospirota</taxon>
        <taxon>Thermodesulfovibrionia</taxon>
        <taxon>Thermodesulfovibrionales</taxon>
        <taxon>Candidatus Magnetobacteriaceae</taxon>
        <taxon>Candidatus Magnetobacterium</taxon>
    </lineage>
</organism>
<comment type="similarity">
    <text evidence="1">Belongs to the UDP-glucose/GDP-mannose dehydrogenase family.</text>
</comment>
<dbReference type="Proteomes" id="UP000033423">
    <property type="component" value="Unassembled WGS sequence"/>
</dbReference>
<dbReference type="PIRSF" id="PIRSF500136">
    <property type="entry name" value="UDP_ManNAc_DH"/>
    <property type="match status" value="1"/>
</dbReference>
<dbReference type="InterPro" id="IPR014027">
    <property type="entry name" value="UDP-Glc/GDP-Man_DH_C"/>
</dbReference>
<accession>A0A0F3GJS5</accession>
<dbReference type="SMART" id="SM00984">
    <property type="entry name" value="UDPG_MGDP_dh_C"/>
    <property type="match status" value="1"/>
</dbReference>
<dbReference type="InterPro" id="IPR028359">
    <property type="entry name" value="UDP_ManNAc/GlcNAc_DH"/>
</dbReference>
<dbReference type="SUPFAM" id="SSF51735">
    <property type="entry name" value="NAD(P)-binding Rossmann-fold domains"/>
    <property type="match status" value="1"/>
</dbReference>
<dbReference type="Pfam" id="PF03721">
    <property type="entry name" value="UDPG_MGDP_dh_N"/>
    <property type="match status" value="1"/>
</dbReference>
<dbReference type="InterPro" id="IPR036220">
    <property type="entry name" value="UDP-Glc/GDP-Man_DH_C_sf"/>
</dbReference>
<dbReference type="Gene3D" id="3.40.50.720">
    <property type="entry name" value="NAD(P)-binding Rossmann-like Domain"/>
    <property type="match status" value="2"/>
</dbReference>
<reference evidence="3 4" key="1">
    <citation type="submission" date="2015-02" db="EMBL/GenBank/DDBJ databases">
        <title>Single-cell genomics of uncultivated deep-branching MTB reveals a conserved set of magnetosome genes.</title>
        <authorList>
            <person name="Kolinko S."/>
            <person name="Richter M."/>
            <person name="Glockner F.O."/>
            <person name="Brachmann A."/>
            <person name="Schuler D."/>
        </authorList>
    </citation>
    <scope>NUCLEOTIDE SEQUENCE [LARGE SCALE GENOMIC DNA]</scope>
    <source>
        <strain evidence="3">TM-1</strain>
    </source>
</reference>
<evidence type="ECO:0000256" key="1">
    <source>
        <dbReference type="PIRNR" id="PIRNR000124"/>
    </source>
</evidence>
<name>A0A0F3GJS5_9BACT</name>
<dbReference type="PANTHER" id="PTHR43491:SF1">
    <property type="entry name" value="UDP-N-ACETYL-D-MANNOSAMINE DEHYDROGENASE"/>
    <property type="match status" value="1"/>
</dbReference>
<protein>
    <submittedName>
        <fullName evidence="3">UDP-N-acetyl-D-mannosaminuronic acid dehydrogenase</fullName>
    </submittedName>
</protein>
<dbReference type="EMBL" id="LACI01002428">
    <property type="protein sequence ID" value="KJU82077.1"/>
    <property type="molecule type" value="Genomic_DNA"/>
</dbReference>
<dbReference type="AlphaFoldDB" id="A0A0F3GJS5"/>
<evidence type="ECO:0000313" key="3">
    <source>
        <dbReference type="EMBL" id="KJU82077.1"/>
    </source>
</evidence>
<sequence>MLSKYSELLLSREAKLGIWGLGYLGYSDLTRYAMNGVKCVVSDYNPERLMRMEKEFLPEDTLLAYLDILPKNVDIASNVEVKKEYEELLHPDILIHIFSVPTQNKTQPTNKWLMEALKVFIRVVDVKYTIPPVLILESSLIPGTMDRMILPFLRENGLLPGENILVGLCSRRDWFDEKGKVLDFPRIVSGVTKETTDIVAEIIEIAGATVIKASDYRIAEVLKCVENSYQQIETTIANQLAMAFPDIDIRETLRLATIRSNIPYALPNFGTGGYDIPIACQYVMEGATIPEYLTLFRETNYADQSMPKIISEVILRRKVKNVGFLGISYKSNVGISAMSPGMLIIEYLKGKIGELKCYDPFYSPEEVNKLLGISALSFPEELLGMEAIIVNVGHSAFRRVPWCKLKEKLINCLIVLDNMGIWADLPWDETNIIYHMIGSAGWDK</sequence>
<dbReference type="GO" id="GO:0000271">
    <property type="term" value="P:polysaccharide biosynthetic process"/>
    <property type="evidence" value="ECO:0007669"/>
    <property type="project" value="InterPro"/>
</dbReference>
<dbReference type="GO" id="GO:0051287">
    <property type="term" value="F:NAD binding"/>
    <property type="evidence" value="ECO:0007669"/>
    <property type="project" value="InterPro"/>
</dbReference>
<dbReference type="InterPro" id="IPR001732">
    <property type="entry name" value="UDP-Glc/GDP-Man_DH_N"/>
</dbReference>
<dbReference type="GO" id="GO:0016616">
    <property type="term" value="F:oxidoreductase activity, acting on the CH-OH group of donors, NAD or NADP as acceptor"/>
    <property type="evidence" value="ECO:0007669"/>
    <property type="project" value="InterPro"/>
</dbReference>
<evidence type="ECO:0000259" key="2">
    <source>
        <dbReference type="SMART" id="SM00984"/>
    </source>
</evidence>
<dbReference type="InterPro" id="IPR036291">
    <property type="entry name" value="NAD(P)-bd_dom_sf"/>
</dbReference>
<dbReference type="InterPro" id="IPR008927">
    <property type="entry name" value="6-PGluconate_DH-like_C_sf"/>
</dbReference>
<dbReference type="InterPro" id="IPR017476">
    <property type="entry name" value="UDP-Glc/GDP-Man"/>
</dbReference>
<feature type="domain" description="UDP-glucose/GDP-mannose dehydrogenase C-terminal" evidence="2">
    <location>
        <begin position="323"/>
        <end position="415"/>
    </location>
</feature>
<dbReference type="SUPFAM" id="SSF48179">
    <property type="entry name" value="6-phosphogluconate dehydrogenase C-terminal domain-like"/>
    <property type="match status" value="1"/>
</dbReference>